<organism evidence="1 2">
    <name type="scientific">Rhododendron simsii</name>
    <name type="common">Sims's rhododendron</name>
    <dbReference type="NCBI Taxonomy" id="118357"/>
    <lineage>
        <taxon>Eukaryota</taxon>
        <taxon>Viridiplantae</taxon>
        <taxon>Streptophyta</taxon>
        <taxon>Embryophyta</taxon>
        <taxon>Tracheophyta</taxon>
        <taxon>Spermatophyta</taxon>
        <taxon>Magnoliopsida</taxon>
        <taxon>eudicotyledons</taxon>
        <taxon>Gunneridae</taxon>
        <taxon>Pentapetalae</taxon>
        <taxon>asterids</taxon>
        <taxon>Ericales</taxon>
        <taxon>Ericaceae</taxon>
        <taxon>Ericoideae</taxon>
        <taxon>Rhodoreae</taxon>
        <taxon>Rhododendron</taxon>
    </lineage>
</organism>
<keyword evidence="2" id="KW-1185">Reference proteome</keyword>
<reference evidence="1" key="1">
    <citation type="submission" date="2019-11" db="EMBL/GenBank/DDBJ databases">
        <authorList>
            <person name="Liu Y."/>
            <person name="Hou J."/>
            <person name="Li T.-Q."/>
            <person name="Guan C.-H."/>
            <person name="Wu X."/>
            <person name="Wu H.-Z."/>
            <person name="Ling F."/>
            <person name="Zhang R."/>
            <person name="Shi X.-G."/>
            <person name="Ren J.-P."/>
            <person name="Chen E.-F."/>
            <person name="Sun J.-M."/>
        </authorList>
    </citation>
    <scope>NUCLEOTIDE SEQUENCE</scope>
    <source>
        <strain evidence="1">Adult_tree_wgs_1</strain>
        <tissue evidence="1">Leaves</tissue>
    </source>
</reference>
<name>A0A834FWN1_RHOSS</name>
<comment type="caution">
    <text evidence="1">The sequence shown here is derived from an EMBL/GenBank/DDBJ whole genome shotgun (WGS) entry which is preliminary data.</text>
</comment>
<proteinExistence type="predicted"/>
<gene>
    <name evidence="1" type="ORF">RHSIM_RhsimUnG0035100</name>
</gene>
<dbReference type="EMBL" id="WJXA01000087">
    <property type="protein sequence ID" value="KAF7116210.1"/>
    <property type="molecule type" value="Genomic_DNA"/>
</dbReference>
<sequence length="73" mass="8230">MHFTSCYTCRQNLNLQDIADFEDILRMVVAGHPITPPASETPPAVVPRVVDMFYGLCAMLPKTTQHNSLQKLR</sequence>
<evidence type="ECO:0000313" key="1">
    <source>
        <dbReference type="EMBL" id="KAF7116210.1"/>
    </source>
</evidence>
<evidence type="ECO:0000313" key="2">
    <source>
        <dbReference type="Proteomes" id="UP000626092"/>
    </source>
</evidence>
<dbReference type="Proteomes" id="UP000626092">
    <property type="component" value="Unassembled WGS sequence"/>
</dbReference>
<protein>
    <submittedName>
        <fullName evidence="1">Uncharacterized protein</fullName>
    </submittedName>
</protein>
<dbReference type="AlphaFoldDB" id="A0A834FWN1"/>
<accession>A0A834FWN1</accession>